<protein>
    <submittedName>
        <fullName evidence="1">Uncharacterized protein</fullName>
    </submittedName>
</protein>
<accession>A0A6J4TKG7</accession>
<name>A0A6J4TKG7_9ACTN</name>
<organism evidence="1">
    <name type="scientific">uncultured Solirubrobacteraceae bacterium</name>
    <dbReference type="NCBI Taxonomy" id="1162706"/>
    <lineage>
        <taxon>Bacteria</taxon>
        <taxon>Bacillati</taxon>
        <taxon>Actinomycetota</taxon>
        <taxon>Thermoleophilia</taxon>
        <taxon>Solirubrobacterales</taxon>
        <taxon>Solirubrobacteraceae</taxon>
        <taxon>environmental samples</taxon>
    </lineage>
</organism>
<sequence>MIAERYVLRVQDGARELVDERFGHRIARVVFARATGWTADMADGPTWKVNAYGRGWKLVAEPVEGGEPLLWYTDRALRSGGMLELANGRAYDVRSKLLHRLDLTLRDLDGRVLLDVRARPRGEELEAVAEVVTGLPHPEDRDLLVTFMTVLALLLRDTASTGGGGGGGGP</sequence>
<proteinExistence type="predicted"/>
<dbReference type="EMBL" id="CADCVT010000351">
    <property type="protein sequence ID" value="CAA9525536.1"/>
    <property type="molecule type" value="Genomic_DNA"/>
</dbReference>
<gene>
    <name evidence="1" type="ORF">AVDCRST_MAG85-3202</name>
</gene>
<reference evidence="1" key="1">
    <citation type="submission" date="2020-02" db="EMBL/GenBank/DDBJ databases">
        <authorList>
            <person name="Meier V. D."/>
        </authorList>
    </citation>
    <scope>NUCLEOTIDE SEQUENCE</scope>
    <source>
        <strain evidence="1">AVDCRST_MAG85</strain>
    </source>
</reference>
<evidence type="ECO:0000313" key="1">
    <source>
        <dbReference type="EMBL" id="CAA9525536.1"/>
    </source>
</evidence>
<dbReference type="AlphaFoldDB" id="A0A6J4TKG7"/>